<reference evidence="1 2" key="1">
    <citation type="submission" date="2014-04" db="EMBL/GenBank/DDBJ databases">
        <title>Genome evolution of avian class.</title>
        <authorList>
            <person name="Zhang G."/>
            <person name="Li C."/>
        </authorList>
    </citation>
    <scope>NUCLEOTIDE SEQUENCE [LARGE SCALE GENOMIC DNA]</scope>
    <source>
        <strain evidence="1">BGI_N320</strain>
    </source>
</reference>
<dbReference type="EMBL" id="KL519281">
    <property type="protein sequence ID" value="KFO89072.1"/>
    <property type="molecule type" value="Genomic_DNA"/>
</dbReference>
<organism evidence="1 2">
    <name type="scientific">Buceros rhinoceros silvestris</name>
    <dbReference type="NCBI Taxonomy" id="175836"/>
    <lineage>
        <taxon>Eukaryota</taxon>
        <taxon>Metazoa</taxon>
        <taxon>Chordata</taxon>
        <taxon>Craniata</taxon>
        <taxon>Vertebrata</taxon>
        <taxon>Euteleostomi</taxon>
        <taxon>Archelosauria</taxon>
        <taxon>Archosauria</taxon>
        <taxon>Dinosauria</taxon>
        <taxon>Saurischia</taxon>
        <taxon>Theropoda</taxon>
        <taxon>Coelurosauria</taxon>
        <taxon>Aves</taxon>
        <taxon>Neognathae</taxon>
        <taxon>Neoaves</taxon>
        <taxon>Telluraves</taxon>
        <taxon>Coraciimorphae</taxon>
        <taxon>Bucerotiformes</taxon>
        <taxon>Bucerotidae</taxon>
        <taxon>Buceros</taxon>
    </lineage>
</organism>
<sequence length="59" mass="6701">AAIDFLLLAHGHGCTDFEGMCCMNLSDHSQSIHKQLAKLQENMHHITVHNDFFSTWFGN</sequence>
<dbReference type="AlphaFoldDB" id="A0A091H2R1"/>
<dbReference type="Proteomes" id="UP000054064">
    <property type="component" value="Unassembled WGS sequence"/>
</dbReference>
<evidence type="ECO:0000313" key="2">
    <source>
        <dbReference type="Proteomes" id="UP000054064"/>
    </source>
</evidence>
<protein>
    <submittedName>
        <fullName evidence="1">Uncharacterized protein</fullName>
    </submittedName>
</protein>
<proteinExistence type="predicted"/>
<dbReference type="Gene3D" id="1.10.287.210">
    <property type="match status" value="1"/>
</dbReference>
<keyword evidence="2" id="KW-1185">Reference proteome</keyword>
<accession>A0A091H2R1</accession>
<feature type="non-terminal residue" evidence="1">
    <location>
        <position position="59"/>
    </location>
</feature>
<dbReference type="SUPFAM" id="SSF58069">
    <property type="entry name" value="Virus ectodomain"/>
    <property type="match status" value="1"/>
</dbReference>
<gene>
    <name evidence="1" type="ORF">N320_12359</name>
</gene>
<feature type="non-terminal residue" evidence="1">
    <location>
        <position position="1"/>
    </location>
</feature>
<name>A0A091H2R1_BUCRH</name>
<evidence type="ECO:0000313" key="1">
    <source>
        <dbReference type="EMBL" id="KFO89072.1"/>
    </source>
</evidence>